<dbReference type="GO" id="GO:0016829">
    <property type="term" value="F:lyase activity"/>
    <property type="evidence" value="ECO:0007669"/>
    <property type="project" value="UniProtKB-KW"/>
</dbReference>
<evidence type="ECO:0000313" key="8">
    <source>
        <dbReference type="Proteomes" id="UP001195624"/>
    </source>
</evidence>
<dbReference type="PANTHER" id="PTHR43525:SF1">
    <property type="entry name" value="PROTEIN MALY"/>
    <property type="match status" value="1"/>
</dbReference>
<evidence type="ECO:0000256" key="1">
    <source>
        <dbReference type="ARBA" id="ARBA00001933"/>
    </source>
</evidence>
<keyword evidence="4 7" id="KW-0456">Lyase</keyword>
<evidence type="ECO:0000256" key="4">
    <source>
        <dbReference type="ARBA" id="ARBA00023239"/>
    </source>
</evidence>
<organism evidence="7 8">
    <name type="scientific">Winslowiella toletana</name>
    <dbReference type="NCBI Taxonomy" id="92490"/>
    <lineage>
        <taxon>Bacteria</taxon>
        <taxon>Pseudomonadati</taxon>
        <taxon>Pseudomonadota</taxon>
        <taxon>Gammaproteobacteria</taxon>
        <taxon>Enterobacterales</taxon>
        <taxon>Erwiniaceae</taxon>
        <taxon>Winslowiella</taxon>
    </lineage>
</organism>
<gene>
    <name evidence="7" type="ORF">J2125_000267</name>
</gene>
<dbReference type="InterPro" id="IPR015424">
    <property type="entry name" value="PyrdxlP-dep_Trfase"/>
</dbReference>
<dbReference type="CDD" id="cd00609">
    <property type="entry name" value="AAT_like"/>
    <property type="match status" value="1"/>
</dbReference>
<dbReference type="InterPro" id="IPR004839">
    <property type="entry name" value="Aminotransferase_I/II_large"/>
</dbReference>
<evidence type="ECO:0000256" key="5">
    <source>
        <dbReference type="ARBA" id="ARBA00037974"/>
    </source>
</evidence>
<comment type="cofactor">
    <cofactor evidence="1">
        <name>pyridoxal 5'-phosphate</name>
        <dbReference type="ChEBI" id="CHEBI:597326"/>
    </cofactor>
</comment>
<dbReference type="Gene3D" id="3.90.1150.10">
    <property type="entry name" value="Aspartate Aminotransferase, domain 1"/>
    <property type="match status" value="1"/>
</dbReference>
<comment type="caution">
    <text evidence="7">The sequence shown here is derived from an EMBL/GenBank/DDBJ whole genome shotgun (WGS) entry which is preliminary data.</text>
</comment>
<dbReference type="Gene3D" id="3.40.640.10">
    <property type="entry name" value="Type I PLP-dependent aspartate aminotransferase-like (Major domain)"/>
    <property type="match status" value="1"/>
</dbReference>
<dbReference type="PANTHER" id="PTHR43525">
    <property type="entry name" value="PROTEIN MALY"/>
    <property type="match status" value="1"/>
</dbReference>
<dbReference type="NCBIfam" id="TIGR04350">
    <property type="entry name" value="C_S_lyase_PatB"/>
    <property type="match status" value="1"/>
</dbReference>
<evidence type="ECO:0000313" key="7">
    <source>
        <dbReference type="EMBL" id="MBP2167075.1"/>
    </source>
</evidence>
<dbReference type="Pfam" id="PF00155">
    <property type="entry name" value="Aminotran_1_2"/>
    <property type="match status" value="1"/>
</dbReference>
<comment type="similarity">
    <text evidence="5">Belongs to the class-II pyridoxal-phosphate-dependent aminotransferase family. MalY/PatB cystathionine beta-lyase subfamily.</text>
</comment>
<dbReference type="Proteomes" id="UP001195624">
    <property type="component" value="Unassembled WGS sequence"/>
</dbReference>
<dbReference type="InterPro" id="IPR051798">
    <property type="entry name" value="Class-II_PLP-Dep_Aminotrans"/>
</dbReference>
<dbReference type="SUPFAM" id="SSF53383">
    <property type="entry name" value="PLP-dependent transferases"/>
    <property type="match status" value="1"/>
</dbReference>
<dbReference type="InterPro" id="IPR015422">
    <property type="entry name" value="PyrdxlP-dep_Trfase_small"/>
</dbReference>
<dbReference type="EC" id="4.4.1.13" evidence="2"/>
<dbReference type="InterPro" id="IPR027619">
    <property type="entry name" value="C-S_lyase_PatB-like"/>
</dbReference>
<reference evidence="8" key="1">
    <citation type="submission" date="2023-07" db="EMBL/GenBank/DDBJ databases">
        <title>Genome mining of underrepresented organisms for secondary metabolites.</title>
        <authorList>
            <person name="D'Agostino P.M."/>
        </authorList>
    </citation>
    <scope>NUCLEOTIDE SEQUENCE [LARGE SCALE GENOMIC DNA]</scope>
    <source>
        <strain evidence="8">WS4403</strain>
    </source>
</reference>
<dbReference type="InterPro" id="IPR015421">
    <property type="entry name" value="PyrdxlP-dep_Trfase_major"/>
</dbReference>
<dbReference type="RefSeq" id="WP_017802908.1">
    <property type="nucleotide sequence ID" value="NZ_JAGGMQ010000001.1"/>
</dbReference>
<evidence type="ECO:0000259" key="6">
    <source>
        <dbReference type="Pfam" id="PF00155"/>
    </source>
</evidence>
<dbReference type="EMBL" id="JAGGMQ010000001">
    <property type="protein sequence ID" value="MBP2167075.1"/>
    <property type="molecule type" value="Genomic_DNA"/>
</dbReference>
<feature type="domain" description="Aminotransferase class I/classII large" evidence="6">
    <location>
        <begin position="28"/>
        <end position="372"/>
    </location>
</feature>
<sequence length="380" mass="42594">MAFNFDQWIDRRHSDSVKWHKYGDRDVLPLWVADSDFRSPDCIISALQQRVEHGVFGYGDTPHELINIVIKRMAERYDWQVEAEWLVFLPGVVSGLNLSVRAFTGVGESTIAPTPIYPPFRHAAKLADRRQLNLQMRLEQGRWLMDLEAAAPQLDGSEKLLMLCNPQNPGGTVYRRAELEAQLAFARRHDLIVCSDEIHCDLLLEPGVQHIPFASLSEDAAQRSITLMSPSKTFNIAGLGASLAIIPNNALRERFKQVRKGIVPDVDILALVAATAAWRDGQPWLDAQLDYLRENRDLLAEHVNGIDGLSMVPPEGSYLGWIDAHKLAVASPAIWFEKHGLGFSPGRDFGDDAFVRFNFGCTRATLKEAISRMERAVSTL</sequence>
<keyword evidence="8" id="KW-1185">Reference proteome</keyword>
<name>A0ABS4P343_9GAMM</name>
<proteinExistence type="inferred from homology"/>
<protein>
    <recommendedName>
        <fullName evidence="2">cysteine-S-conjugate beta-lyase</fullName>
        <ecNumber evidence="2">4.4.1.13</ecNumber>
    </recommendedName>
</protein>
<keyword evidence="3" id="KW-0663">Pyridoxal phosphate</keyword>
<evidence type="ECO:0000256" key="3">
    <source>
        <dbReference type="ARBA" id="ARBA00022898"/>
    </source>
</evidence>
<accession>A0ABS4P343</accession>
<evidence type="ECO:0000256" key="2">
    <source>
        <dbReference type="ARBA" id="ARBA00012224"/>
    </source>
</evidence>